<dbReference type="InterPro" id="IPR000801">
    <property type="entry name" value="Esterase-like"/>
</dbReference>
<dbReference type="Gene3D" id="2.120.10.30">
    <property type="entry name" value="TolB, C-terminal domain"/>
    <property type="match status" value="1"/>
</dbReference>
<evidence type="ECO:0000313" key="4">
    <source>
        <dbReference type="EMBL" id="MFC5453971.1"/>
    </source>
</evidence>
<dbReference type="Pfam" id="PF00756">
    <property type="entry name" value="Esterase"/>
    <property type="match status" value="1"/>
</dbReference>
<dbReference type="InterPro" id="IPR013658">
    <property type="entry name" value="SGL"/>
</dbReference>
<keyword evidence="4" id="KW-0378">Hydrolase</keyword>
<feature type="domain" description="SMP-30/Gluconolactonase/LRE-like region" evidence="3">
    <location>
        <begin position="434"/>
        <end position="594"/>
    </location>
</feature>
<name>A0ABW0KM49_9BACT</name>
<dbReference type="GO" id="GO:0016787">
    <property type="term" value="F:hydrolase activity"/>
    <property type="evidence" value="ECO:0007669"/>
    <property type="project" value="UniProtKB-KW"/>
</dbReference>
<evidence type="ECO:0000259" key="3">
    <source>
        <dbReference type="Pfam" id="PF08450"/>
    </source>
</evidence>
<accession>A0ABW0KM49</accession>
<dbReference type="InterPro" id="IPR011042">
    <property type="entry name" value="6-blade_b-propeller_TolB-like"/>
</dbReference>
<evidence type="ECO:0000256" key="1">
    <source>
        <dbReference type="SAM" id="MobiDB-lite"/>
    </source>
</evidence>
<dbReference type="PANTHER" id="PTHR48098">
    <property type="entry name" value="ENTEROCHELIN ESTERASE-RELATED"/>
    <property type="match status" value="1"/>
</dbReference>
<keyword evidence="5" id="KW-1185">Reference proteome</keyword>
<dbReference type="Pfam" id="PF08450">
    <property type="entry name" value="SGL"/>
    <property type="match status" value="1"/>
</dbReference>
<evidence type="ECO:0000256" key="2">
    <source>
        <dbReference type="SAM" id="SignalP"/>
    </source>
</evidence>
<dbReference type="InterPro" id="IPR050583">
    <property type="entry name" value="Mycobacterial_A85_antigen"/>
</dbReference>
<dbReference type="EMBL" id="JBHSMQ010000001">
    <property type="protein sequence ID" value="MFC5453971.1"/>
    <property type="molecule type" value="Genomic_DNA"/>
</dbReference>
<reference evidence="5" key="1">
    <citation type="journal article" date="2019" name="Int. J. Syst. Evol. Microbiol.">
        <title>The Global Catalogue of Microorganisms (GCM) 10K type strain sequencing project: providing services to taxonomists for standard genome sequencing and annotation.</title>
        <authorList>
            <consortium name="The Broad Institute Genomics Platform"/>
            <consortium name="The Broad Institute Genome Sequencing Center for Infectious Disease"/>
            <person name="Wu L."/>
            <person name="Ma J."/>
        </authorList>
    </citation>
    <scope>NUCLEOTIDE SEQUENCE [LARGE SCALE GENOMIC DNA]</scope>
    <source>
        <strain evidence="5">CGMCC 4.1469</strain>
    </source>
</reference>
<keyword evidence="2" id="KW-0732">Signal</keyword>
<gene>
    <name evidence="4" type="ORF">ACFQDI_03800</name>
</gene>
<dbReference type="PANTHER" id="PTHR48098:SF3">
    <property type="entry name" value="IRON(III) ENTEROBACTIN ESTERASE"/>
    <property type="match status" value="1"/>
</dbReference>
<protein>
    <submittedName>
        <fullName evidence="4">Alpha/beta hydrolase-fold protein</fullName>
    </submittedName>
</protein>
<evidence type="ECO:0000313" key="5">
    <source>
        <dbReference type="Proteomes" id="UP001596052"/>
    </source>
</evidence>
<organism evidence="4 5">
    <name type="scientific">Prosthecobacter fluviatilis</name>
    <dbReference type="NCBI Taxonomy" id="445931"/>
    <lineage>
        <taxon>Bacteria</taxon>
        <taxon>Pseudomonadati</taxon>
        <taxon>Verrucomicrobiota</taxon>
        <taxon>Verrucomicrobiia</taxon>
        <taxon>Verrucomicrobiales</taxon>
        <taxon>Verrucomicrobiaceae</taxon>
        <taxon>Prosthecobacter</taxon>
    </lineage>
</organism>
<comment type="caution">
    <text evidence="4">The sequence shown here is derived from an EMBL/GenBank/DDBJ whole genome shotgun (WGS) entry which is preliminary data.</text>
</comment>
<dbReference type="Proteomes" id="UP001596052">
    <property type="component" value="Unassembled WGS sequence"/>
</dbReference>
<feature type="chain" id="PRO_5046792449" evidence="2">
    <location>
        <begin position="30"/>
        <end position="624"/>
    </location>
</feature>
<proteinExistence type="predicted"/>
<dbReference type="InterPro" id="IPR029058">
    <property type="entry name" value="AB_hydrolase_fold"/>
</dbReference>
<dbReference type="RefSeq" id="WP_377163573.1">
    <property type="nucleotide sequence ID" value="NZ_JBHSMQ010000001.1"/>
</dbReference>
<sequence length="624" mass="68899">MLAACGCICQHAQMRSFLAFLLFSQAVFSAEPEFPLSEDSKPQPSAPKGDMLKGDYSGGEGSVFPGTTREYQIYLPAGFDKSKPAAFMVFQDGVIYQAPVVFDNLIAQNDIPPLVGIFIKPGVVPAANDKALPRYNRSYEYDSITPAYSEFLIDEFLPAIEAKHGIKLSTDPNHTAISGNSSGGICAFMVAWHRPDRFRRVFTGVGTYVGIHGADQLPVLVRKFEPKPLRVFLQSGTGDNNLYCGDWWMANQMMERSLVWAGYDVNHAWGEGGHNAKHATQIFPDVLRWLWRDWQANIEVKANVQAESKWKGYEVVGEGEWQDVLNDPEKSGSEESSLISEMAAFADGTVFVRQRSLEENTLRFSRLGVSGEKDEVKMQVAGALAGFTAGPENRLRLFFNARHPSKAARIVDVSRDGKVEREIEFGDKGNKYDPPSTRHQGICCDSSGRLYFAGNNDALIGRVDGDGSYHYRHGQELHSGVLRTSAGEVCLSPDQTLFYVAGPGGRIDCLHLRSEPPLFDHAQHFYLTEDPYGLMSRVTVRAMCVDTNGWLYVATSLGIQVCDQAGRVNFIIQTPDEPKDICFGGKDLSELFIACGNAIYKRPTKAHGIVSGQMAPVTPPKPKL</sequence>
<dbReference type="SUPFAM" id="SSF63829">
    <property type="entry name" value="Calcium-dependent phosphotriesterase"/>
    <property type="match status" value="1"/>
</dbReference>
<dbReference type="Gene3D" id="3.40.50.1820">
    <property type="entry name" value="alpha/beta hydrolase"/>
    <property type="match status" value="1"/>
</dbReference>
<feature type="region of interest" description="Disordered" evidence="1">
    <location>
        <begin position="34"/>
        <end position="54"/>
    </location>
</feature>
<feature type="signal peptide" evidence="2">
    <location>
        <begin position="1"/>
        <end position="29"/>
    </location>
</feature>
<dbReference type="SUPFAM" id="SSF53474">
    <property type="entry name" value="alpha/beta-Hydrolases"/>
    <property type="match status" value="1"/>
</dbReference>